<dbReference type="AlphaFoldDB" id="A0A292YHI6"/>
<dbReference type="Proteomes" id="UP000217944">
    <property type="component" value="Unassembled WGS sequence"/>
</dbReference>
<dbReference type="GO" id="GO:0016740">
    <property type="term" value="F:transferase activity"/>
    <property type="evidence" value="ECO:0007669"/>
    <property type="project" value="UniProtKB-KW"/>
</dbReference>
<evidence type="ECO:0000313" key="3">
    <source>
        <dbReference type="Proteomes" id="UP000217944"/>
    </source>
</evidence>
<feature type="domain" description="Phosphoribosyltransferase" evidence="1">
    <location>
        <begin position="21"/>
        <end position="178"/>
    </location>
</feature>
<sequence length="224" mass="25043">MFVIIIKKRDDMFKDRTEAGKLLAKELKKLQDKGLITDPVIVALPRGGIPVAAEIAKELNAPLDILFVKKIPAPGNDEFAIGSVSENGLVFVNKDIVERLGISESYIQQKAMEKIQEIARLREKYKIEPKLLEGKDVILVDDGVATGASMYLAAQSIVREYPKSVIIAVPVAPKDAEVENMLKSVSHKLIVLEQPELFMSVGRWYEDFHQLSDEEVINILSQFK</sequence>
<name>A0A292YHI6_9BACT</name>
<accession>A0A292YHI6</accession>
<dbReference type="SUPFAM" id="SSF53271">
    <property type="entry name" value="PRTase-like"/>
    <property type="match status" value="1"/>
</dbReference>
<evidence type="ECO:0000313" key="2">
    <source>
        <dbReference type="EMBL" id="GAX88210.1"/>
    </source>
</evidence>
<keyword evidence="3" id="KW-1185">Reference proteome</keyword>
<dbReference type="EMBL" id="BDME01000006">
    <property type="protein sequence ID" value="GAX88210.1"/>
    <property type="molecule type" value="Genomic_DNA"/>
</dbReference>
<keyword evidence="2" id="KW-0808">Transferase</keyword>
<proteinExistence type="predicted"/>
<protein>
    <submittedName>
        <fullName evidence="2">Putative phosphoribosyl transferase</fullName>
    </submittedName>
</protein>
<dbReference type="Gene3D" id="3.30.1310.20">
    <property type="entry name" value="PRTase-like"/>
    <property type="match status" value="1"/>
</dbReference>
<dbReference type="InterPro" id="IPR000836">
    <property type="entry name" value="PRTase_dom"/>
</dbReference>
<dbReference type="Gene3D" id="3.40.50.2020">
    <property type="match status" value="1"/>
</dbReference>
<dbReference type="InterPro" id="IPR029057">
    <property type="entry name" value="PRTase-like"/>
</dbReference>
<dbReference type="CDD" id="cd06223">
    <property type="entry name" value="PRTases_typeI"/>
    <property type="match status" value="1"/>
</dbReference>
<dbReference type="Pfam" id="PF00156">
    <property type="entry name" value="Pribosyltran"/>
    <property type="match status" value="1"/>
</dbReference>
<organism evidence="2 3">
    <name type="scientific">Lebetimonas natsushimae</name>
    <dbReference type="NCBI Taxonomy" id="1936991"/>
    <lineage>
        <taxon>Bacteria</taxon>
        <taxon>Pseudomonadati</taxon>
        <taxon>Campylobacterota</taxon>
        <taxon>Epsilonproteobacteria</taxon>
        <taxon>Nautiliales</taxon>
        <taxon>Nautiliaceae</taxon>
        <taxon>Lebetimonas</taxon>
    </lineage>
</organism>
<gene>
    <name evidence="2" type="ORF">LNAT_P1505</name>
</gene>
<evidence type="ECO:0000259" key="1">
    <source>
        <dbReference type="Pfam" id="PF00156"/>
    </source>
</evidence>
<comment type="caution">
    <text evidence="2">The sequence shown here is derived from an EMBL/GenBank/DDBJ whole genome shotgun (WGS) entry which is preliminary data.</text>
</comment>
<reference evidence="2 3" key="1">
    <citation type="journal article" date="2017" name="Syst. Appl. Microbiol.">
        <title>Lebetimonas natsushimae sp. nov., a novel strictly anaerobic, moderately thermophilic chemoautotroph isolated from a deep-sea hydrothermal vent polychaete nest in the Mid-Okinawa Trough.</title>
        <authorList>
            <person name="Nagata R."/>
            <person name="Takaki Y."/>
            <person name="Tame A."/>
            <person name="Nunoura T."/>
            <person name="Muto H."/>
            <person name="Mino S."/>
            <person name="Sawayama S."/>
            <person name="Takai K."/>
            <person name="Nakagawa S."/>
        </authorList>
    </citation>
    <scope>NUCLEOTIDE SEQUENCE [LARGE SCALE GENOMIC DNA]</scope>
    <source>
        <strain evidence="2 3">HS1857</strain>
    </source>
</reference>